<evidence type="ECO:0000256" key="2">
    <source>
        <dbReference type="ARBA" id="ARBA00006702"/>
    </source>
</evidence>
<comment type="cofactor">
    <cofactor evidence="4">
        <name>Mn(2+)</name>
        <dbReference type="ChEBI" id="CHEBI:29035"/>
    </cofactor>
</comment>
<reference evidence="7" key="1">
    <citation type="submission" date="2022-11" db="UniProtKB">
        <authorList>
            <consortium name="WormBaseParasite"/>
        </authorList>
    </citation>
    <scope>IDENTIFICATION</scope>
</reference>
<protein>
    <recommendedName>
        <fullName evidence="4">Protein phosphatase</fullName>
        <ecNumber evidence="4">3.1.3.16</ecNumber>
    </recommendedName>
</protein>
<evidence type="ECO:0000313" key="6">
    <source>
        <dbReference type="Proteomes" id="UP000887540"/>
    </source>
</evidence>
<dbReference type="PANTHER" id="PTHR12320">
    <property type="entry name" value="PROTEIN PHOSPHATASE 2C"/>
    <property type="match status" value="1"/>
</dbReference>
<keyword evidence="6" id="KW-1185">Reference proteome</keyword>
<dbReference type="GO" id="GO:0046872">
    <property type="term" value="F:metal ion binding"/>
    <property type="evidence" value="ECO:0007669"/>
    <property type="project" value="UniProtKB-UniRule"/>
</dbReference>
<keyword evidence="4" id="KW-0479">Metal-binding</keyword>
<name>A0A914BYC9_9BILA</name>
<dbReference type="AlphaFoldDB" id="A0A914BYC9"/>
<dbReference type="SMART" id="SM00331">
    <property type="entry name" value="PP2C_SIG"/>
    <property type="match status" value="1"/>
</dbReference>
<dbReference type="PANTHER" id="PTHR12320:SF1">
    <property type="entry name" value="PROTEIN PHOSPHATASE PTC7 HOMOLOG"/>
    <property type="match status" value="1"/>
</dbReference>
<keyword evidence="4" id="KW-0464">Manganese</keyword>
<evidence type="ECO:0000256" key="4">
    <source>
        <dbReference type="RuleBase" id="RU366020"/>
    </source>
</evidence>
<dbReference type="Proteomes" id="UP000887540">
    <property type="component" value="Unplaced"/>
</dbReference>
<dbReference type="Pfam" id="PF07228">
    <property type="entry name" value="SpoIIE"/>
    <property type="match status" value="1"/>
</dbReference>
<sequence>MLVRNLVRIVGPSSLLKELNTGVRTSGIKNYCYAVASSSTAEAPASKHASKVNTSCCGFPKELIGGPSVILDHGVFGEDACFISKFKSTHVAGVADGVGGWRKYGIDPSEFSSKLMKNCVDVVKAGDFEPSRPDLIIAKAFNKLKVSPRPIGSSTACIVVVHQNTLYSANLGDSGYLLYRKGKILHQEMEADLDGFIRDTPEKSDMQRIELESGDVILLATDGLWDNVPESVLVETLSVIDQSNIQAVCNSIALIARQLSHDQTHASPFALKAGEHGIQGLSGGKPDDITLVLLYIS</sequence>
<comment type="catalytic activity">
    <reaction evidence="4">
        <text>O-phospho-L-seryl-[protein] + H2O = L-seryl-[protein] + phosphate</text>
        <dbReference type="Rhea" id="RHEA:20629"/>
        <dbReference type="Rhea" id="RHEA-COMP:9863"/>
        <dbReference type="Rhea" id="RHEA-COMP:11604"/>
        <dbReference type="ChEBI" id="CHEBI:15377"/>
        <dbReference type="ChEBI" id="CHEBI:29999"/>
        <dbReference type="ChEBI" id="CHEBI:43474"/>
        <dbReference type="ChEBI" id="CHEBI:83421"/>
        <dbReference type="EC" id="3.1.3.16"/>
    </reaction>
</comment>
<accession>A0A914BYC9</accession>
<comment type="similarity">
    <text evidence="2 4">Belongs to the PP2C family.</text>
</comment>
<evidence type="ECO:0000313" key="7">
    <source>
        <dbReference type="WBParaSite" id="ACRNAN_Path_1288.g5031.t1"/>
    </source>
</evidence>
<dbReference type="GO" id="GO:0005739">
    <property type="term" value="C:mitochondrion"/>
    <property type="evidence" value="ECO:0007669"/>
    <property type="project" value="TreeGrafter"/>
</dbReference>
<evidence type="ECO:0000259" key="5">
    <source>
        <dbReference type="PROSITE" id="PS51746"/>
    </source>
</evidence>
<comment type="catalytic activity">
    <reaction evidence="4">
        <text>O-phospho-L-threonyl-[protein] + H2O = L-threonyl-[protein] + phosphate</text>
        <dbReference type="Rhea" id="RHEA:47004"/>
        <dbReference type="Rhea" id="RHEA-COMP:11060"/>
        <dbReference type="Rhea" id="RHEA-COMP:11605"/>
        <dbReference type="ChEBI" id="CHEBI:15377"/>
        <dbReference type="ChEBI" id="CHEBI:30013"/>
        <dbReference type="ChEBI" id="CHEBI:43474"/>
        <dbReference type="ChEBI" id="CHEBI:61977"/>
        <dbReference type="EC" id="3.1.3.16"/>
    </reaction>
</comment>
<dbReference type="InterPro" id="IPR036457">
    <property type="entry name" value="PPM-type-like_dom_sf"/>
</dbReference>
<organism evidence="6 7">
    <name type="scientific">Acrobeloides nanus</name>
    <dbReference type="NCBI Taxonomy" id="290746"/>
    <lineage>
        <taxon>Eukaryota</taxon>
        <taxon>Metazoa</taxon>
        <taxon>Ecdysozoa</taxon>
        <taxon>Nematoda</taxon>
        <taxon>Chromadorea</taxon>
        <taxon>Rhabditida</taxon>
        <taxon>Tylenchina</taxon>
        <taxon>Cephalobomorpha</taxon>
        <taxon>Cephaloboidea</taxon>
        <taxon>Cephalobidae</taxon>
        <taxon>Acrobeloides</taxon>
    </lineage>
</organism>
<evidence type="ECO:0000256" key="1">
    <source>
        <dbReference type="ARBA" id="ARBA00001946"/>
    </source>
</evidence>
<dbReference type="GO" id="GO:0004722">
    <property type="term" value="F:protein serine/threonine phosphatase activity"/>
    <property type="evidence" value="ECO:0007669"/>
    <property type="project" value="UniProtKB-EC"/>
</dbReference>
<evidence type="ECO:0000256" key="3">
    <source>
        <dbReference type="ARBA" id="ARBA00022912"/>
    </source>
</evidence>
<keyword evidence="3 4" id="KW-0904">Protein phosphatase</keyword>
<keyword evidence="4" id="KW-0378">Hydrolase</keyword>
<dbReference type="PROSITE" id="PS51746">
    <property type="entry name" value="PPM_2"/>
    <property type="match status" value="1"/>
</dbReference>
<dbReference type="EC" id="3.1.3.16" evidence="4"/>
<dbReference type="SMART" id="SM00332">
    <property type="entry name" value="PP2Cc"/>
    <property type="match status" value="1"/>
</dbReference>
<dbReference type="InterPro" id="IPR001932">
    <property type="entry name" value="PPM-type_phosphatase-like_dom"/>
</dbReference>
<dbReference type="WBParaSite" id="ACRNAN_Path_1288.g5031.t1">
    <property type="protein sequence ID" value="ACRNAN_Path_1288.g5031.t1"/>
    <property type="gene ID" value="ACRNAN_Path_1288.g5031"/>
</dbReference>
<keyword evidence="4" id="KW-0460">Magnesium</keyword>
<dbReference type="SUPFAM" id="SSF81606">
    <property type="entry name" value="PP2C-like"/>
    <property type="match status" value="1"/>
</dbReference>
<feature type="domain" description="PPM-type phosphatase" evidence="5">
    <location>
        <begin position="63"/>
        <end position="296"/>
    </location>
</feature>
<dbReference type="CDD" id="cd00143">
    <property type="entry name" value="PP2Cc"/>
    <property type="match status" value="1"/>
</dbReference>
<dbReference type="Gene3D" id="3.60.40.10">
    <property type="entry name" value="PPM-type phosphatase domain"/>
    <property type="match status" value="1"/>
</dbReference>
<comment type="cofactor">
    <cofactor evidence="1 4">
        <name>Mg(2+)</name>
        <dbReference type="ChEBI" id="CHEBI:18420"/>
    </cofactor>
</comment>
<dbReference type="InterPro" id="IPR039123">
    <property type="entry name" value="PPTC7"/>
</dbReference>
<proteinExistence type="inferred from homology"/>